<dbReference type="Gene3D" id="3.40.50.720">
    <property type="entry name" value="NAD(P)-binding Rossmann-like Domain"/>
    <property type="match status" value="1"/>
</dbReference>
<dbReference type="STRING" id="1403190.A0A0F0I1V7"/>
<dbReference type="SUPFAM" id="SSF50129">
    <property type="entry name" value="GroES-like"/>
    <property type="match status" value="1"/>
</dbReference>
<dbReference type="InterPro" id="IPR011032">
    <property type="entry name" value="GroES-like_sf"/>
</dbReference>
<dbReference type="InterPro" id="IPR013154">
    <property type="entry name" value="ADH-like_N"/>
</dbReference>
<dbReference type="Pfam" id="PF08240">
    <property type="entry name" value="ADH_N"/>
    <property type="match status" value="1"/>
</dbReference>
<dbReference type="Proteomes" id="UP000033540">
    <property type="component" value="Unassembled WGS sequence"/>
</dbReference>
<dbReference type="InterPro" id="IPR020843">
    <property type="entry name" value="ER"/>
</dbReference>
<evidence type="ECO:0000259" key="1">
    <source>
        <dbReference type="SMART" id="SM00829"/>
    </source>
</evidence>
<dbReference type="PANTHER" id="PTHR45033:SF2">
    <property type="entry name" value="ZINC-TYPE ALCOHOL DEHYDROGENASE-LIKE PROTEIN C1773.06C"/>
    <property type="match status" value="1"/>
</dbReference>
<dbReference type="InterPro" id="IPR052711">
    <property type="entry name" value="Zinc_ADH-like"/>
</dbReference>
<name>A0A0F0I1V7_ASPPU</name>
<sequence>MSQKVIRLSGPRTSVRNLKAFQEPIPEPSKHEVLIKVHAVSLNFRDVAVATSLYPFPVKDNVIPCSDAAGVVVKVGEGVNKIAVDDHVIGTFDLSNLFGQQMDWLNGQGAPIDGVLREYVCIPAASAVQVPKESPLSFCEWSTLVCTGVTAWNALYGNIPLKPGQTVLLQGTGGVSITGLILAKAAGATTIITSSSDEKLAFVKEKYGVDYTINYKKHPEWSKEALRLTNGEGVDFILENGGSGTIGESLNAIKMGGNISVIGFLSQAEQSKMPDVASLALAKGAVVRGIVVGSTQLLQEVTRFVARKGLRLPVDKVFDFTEDSIIEAYEYVASGSQIGKICIKVAE</sequence>
<dbReference type="EMBL" id="JZEE01000660">
    <property type="protein sequence ID" value="KJK61749.1"/>
    <property type="molecule type" value="Genomic_DNA"/>
</dbReference>
<dbReference type="OrthoDB" id="3509362at2759"/>
<proteinExistence type="predicted"/>
<comment type="caution">
    <text evidence="2">The sequence shown here is derived from an EMBL/GenBank/DDBJ whole genome shotgun (WGS) entry which is preliminary data.</text>
</comment>
<dbReference type="InterPro" id="IPR036291">
    <property type="entry name" value="NAD(P)-bd_dom_sf"/>
</dbReference>
<dbReference type="AlphaFoldDB" id="A0A0F0I1V7"/>
<dbReference type="InterPro" id="IPR013149">
    <property type="entry name" value="ADH-like_C"/>
</dbReference>
<gene>
    <name evidence="2" type="ORF">P875_00086698</name>
</gene>
<feature type="domain" description="Enoyl reductase (ER)" evidence="1">
    <location>
        <begin position="13"/>
        <end position="343"/>
    </location>
</feature>
<dbReference type="SUPFAM" id="SSF51735">
    <property type="entry name" value="NAD(P)-binding Rossmann-fold domains"/>
    <property type="match status" value="1"/>
</dbReference>
<dbReference type="PANTHER" id="PTHR45033">
    <property type="match status" value="1"/>
</dbReference>
<evidence type="ECO:0000313" key="3">
    <source>
        <dbReference type="Proteomes" id="UP000033540"/>
    </source>
</evidence>
<protein>
    <submittedName>
        <fullName evidence="2">Zinc-binding dehydrogenase</fullName>
    </submittedName>
</protein>
<dbReference type="SMART" id="SM00829">
    <property type="entry name" value="PKS_ER"/>
    <property type="match status" value="1"/>
</dbReference>
<dbReference type="Pfam" id="PF00107">
    <property type="entry name" value="ADH_zinc_N"/>
    <property type="match status" value="1"/>
</dbReference>
<dbReference type="CDD" id="cd08276">
    <property type="entry name" value="MDR7"/>
    <property type="match status" value="1"/>
</dbReference>
<dbReference type="Gene3D" id="3.90.180.10">
    <property type="entry name" value="Medium-chain alcohol dehydrogenases, catalytic domain"/>
    <property type="match status" value="1"/>
</dbReference>
<evidence type="ECO:0000313" key="2">
    <source>
        <dbReference type="EMBL" id="KJK61749.1"/>
    </source>
</evidence>
<organism evidence="2 3">
    <name type="scientific">Aspergillus parasiticus (strain ATCC 56775 / NRRL 5862 / SRRC 143 / SU-1)</name>
    <dbReference type="NCBI Taxonomy" id="1403190"/>
    <lineage>
        <taxon>Eukaryota</taxon>
        <taxon>Fungi</taxon>
        <taxon>Dikarya</taxon>
        <taxon>Ascomycota</taxon>
        <taxon>Pezizomycotina</taxon>
        <taxon>Eurotiomycetes</taxon>
        <taxon>Eurotiomycetidae</taxon>
        <taxon>Eurotiales</taxon>
        <taxon>Aspergillaceae</taxon>
        <taxon>Aspergillus</taxon>
        <taxon>Aspergillus subgen. Circumdati</taxon>
    </lineage>
</organism>
<accession>A0A0F0I1V7</accession>
<reference evidence="2 3" key="1">
    <citation type="submission" date="2015-02" db="EMBL/GenBank/DDBJ databases">
        <title>Draft genome sequence of Aspergillus parasiticus SU-1.</title>
        <authorList>
            <person name="Yu J."/>
            <person name="Fedorova N."/>
            <person name="Yin Y."/>
            <person name="Losada L."/>
            <person name="Zafar N."/>
            <person name="Taujale R."/>
            <person name="Ehrlich K.C."/>
            <person name="Bhatnagar D."/>
            <person name="Cleveland T.E."/>
            <person name="Bennett J.W."/>
            <person name="Nierman W.C."/>
        </authorList>
    </citation>
    <scope>NUCLEOTIDE SEQUENCE [LARGE SCALE GENOMIC DNA]</scope>
    <source>
        <strain evidence="3">ATCC 56775 / NRRL 5862 / SRRC 143 / SU-1</strain>
    </source>
</reference>
<dbReference type="GO" id="GO:0016491">
    <property type="term" value="F:oxidoreductase activity"/>
    <property type="evidence" value="ECO:0007669"/>
    <property type="project" value="InterPro"/>
</dbReference>